<gene>
    <name evidence="1" type="ORF">FA15DRAFT_550649</name>
</gene>
<accession>A0A5C3KND5</accession>
<evidence type="ECO:0000313" key="2">
    <source>
        <dbReference type="Proteomes" id="UP000307440"/>
    </source>
</evidence>
<feature type="non-terminal residue" evidence="1">
    <location>
        <position position="56"/>
    </location>
</feature>
<sequence>DGMPKALASVGVTLIRKYENHVKKWKEAYMQGLDAWAAQKSVLETSSRKYASHRRV</sequence>
<dbReference type="EMBL" id="ML210254">
    <property type="protein sequence ID" value="TFK21940.1"/>
    <property type="molecule type" value="Genomic_DNA"/>
</dbReference>
<keyword evidence="2" id="KW-1185">Reference proteome</keyword>
<dbReference type="Proteomes" id="UP000307440">
    <property type="component" value="Unassembled WGS sequence"/>
</dbReference>
<protein>
    <submittedName>
        <fullName evidence="1">Uncharacterized protein</fullName>
    </submittedName>
</protein>
<name>A0A5C3KND5_COPMA</name>
<dbReference type="AlphaFoldDB" id="A0A5C3KND5"/>
<evidence type="ECO:0000313" key="1">
    <source>
        <dbReference type="EMBL" id="TFK21940.1"/>
    </source>
</evidence>
<proteinExistence type="predicted"/>
<organism evidence="1 2">
    <name type="scientific">Coprinopsis marcescibilis</name>
    <name type="common">Agaric fungus</name>
    <name type="synonym">Psathyrella marcescibilis</name>
    <dbReference type="NCBI Taxonomy" id="230819"/>
    <lineage>
        <taxon>Eukaryota</taxon>
        <taxon>Fungi</taxon>
        <taxon>Dikarya</taxon>
        <taxon>Basidiomycota</taxon>
        <taxon>Agaricomycotina</taxon>
        <taxon>Agaricomycetes</taxon>
        <taxon>Agaricomycetidae</taxon>
        <taxon>Agaricales</taxon>
        <taxon>Agaricineae</taxon>
        <taxon>Psathyrellaceae</taxon>
        <taxon>Coprinopsis</taxon>
    </lineage>
</organism>
<feature type="non-terminal residue" evidence="1">
    <location>
        <position position="1"/>
    </location>
</feature>
<dbReference type="OrthoDB" id="2449121at2759"/>
<reference evidence="1 2" key="1">
    <citation type="journal article" date="2019" name="Nat. Ecol. Evol.">
        <title>Megaphylogeny resolves global patterns of mushroom evolution.</title>
        <authorList>
            <person name="Varga T."/>
            <person name="Krizsan K."/>
            <person name="Foldi C."/>
            <person name="Dima B."/>
            <person name="Sanchez-Garcia M."/>
            <person name="Sanchez-Ramirez S."/>
            <person name="Szollosi G.J."/>
            <person name="Szarkandi J.G."/>
            <person name="Papp V."/>
            <person name="Albert L."/>
            <person name="Andreopoulos W."/>
            <person name="Angelini C."/>
            <person name="Antonin V."/>
            <person name="Barry K.W."/>
            <person name="Bougher N.L."/>
            <person name="Buchanan P."/>
            <person name="Buyck B."/>
            <person name="Bense V."/>
            <person name="Catcheside P."/>
            <person name="Chovatia M."/>
            <person name="Cooper J."/>
            <person name="Damon W."/>
            <person name="Desjardin D."/>
            <person name="Finy P."/>
            <person name="Geml J."/>
            <person name="Haridas S."/>
            <person name="Hughes K."/>
            <person name="Justo A."/>
            <person name="Karasinski D."/>
            <person name="Kautmanova I."/>
            <person name="Kiss B."/>
            <person name="Kocsube S."/>
            <person name="Kotiranta H."/>
            <person name="LaButti K.M."/>
            <person name="Lechner B.E."/>
            <person name="Liimatainen K."/>
            <person name="Lipzen A."/>
            <person name="Lukacs Z."/>
            <person name="Mihaltcheva S."/>
            <person name="Morgado L.N."/>
            <person name="Niskanen T."/>
            <person name="Noordeloos M.E."/>
            <person name="Ohm R.A."/>
            <person name="Ortiz-Santana B."/>
            <person name="Ovrebo C."/>
            <person name="Racz N."/>
            <person name="Riley R."/>
            <person name="Savchenko A."/>
            <person name="Shiryaev A."/>
            <person name="Soop K."/>
            <person name="Spirin V."/>
            <person name="Szebenyi C."/>
            <person name="Tomsovsky M."/>
            <person name="Tulloss R.E."/>
            <person name="Uehling J."/>
            <person name="Grigoriev I.V."/>
            <person name="Vagvolgyi C."/>
            <person name="Papp T."/>
            <person name="Martin F.M."/>
            <person name="Miettinen O."/>
            <person name="Hibbett D.S."/>
            <person name="Nagy L.G."/>
        </authorList>
    </citation>
    <scope>NUCLEOTIDE SEQUENCE [LARGE SCALE GENOMIC DNA]</scope>
    <source>
        <strain evidence="1 2">CBS 121175</strain>
    </source>
</reference>